<reference evidence="1" key="1">
    <citation type="submission" date="2019-07" db="EMBL/GenBank/DDBJ databases">
        <authorList>
            <person name="Muller E."/>
        </authorList>
    </citation>
    <scope>NUCLEOTIDE SEQUENCE</scope>
    <source>
        <strain evidence="1">CSSV-Gha4-15</strain>
    </source>
</reference>
<proteinExistence type="predicted"/>
<sequence>MESGDSASSSASPSVFCRYRENNDLYDRELRSRGISYLEEKRHQQTNKELEEEARSKLLHALDEYTEIQRFKAVWIQRYATRDNYWGDILPVVTDQAKAVERDGNRLKATLSNEVKFI</sequence>
<protein>
    <submittedName>
        <fullName evidence="1">ORFY protein</fullName>
    </submittedName>
</protein>
<accession>A0A6G8IUH8</accession>
<dbReference type="EMBL" id="MN179342">
    <property type="protein sequence ID" value="QIM56923.1"/>
    <property type="molecule type" value="Genomic_DNA"/>
</dbReference>
<organism evidence="1">
    <name type="scientific">Cacao swollen shoot virus</name>
    <dbReference type="NCBI Taxonomy" id="31559"/>
    <lineage>
        <taxon>Viruses</taxon>
        <taxon>Riboviria</taxon>
        <taxon>Pararnavirae</taxon>
        <taxon>Artverviricota</taxon>
        <taxon>Revtraviricetes</taxon>
        <taxon>Ortervirales</taxon>
        <taxon>Caulimoviridae</taxon>
        <taxon>Badnavirus</taxon>
        <taxon>Badnavirus etainflatheobromae</taxon>
    </lineage>
</organism>
<name>A0A6G8IUH8_9VIRU</name>
<evidence type="ECO:0000313" key="1">
    <source>
        <dbReference type="EMBL" id="QIM56923.1"/>
    </source>
</evidence>